<evidence type="ECO:0000313" key="3">
    <source>
        <dbReference type="Proteomes" id="UP001230496"/>
    </source>
</evidence>
<evidence type="ECO:0000259" key="1">
    <source>
        <dbReference type="PROSITE" id="PS51352"/>
    </source>
</evidence>
<dbReference type="InterPro" id="IPR013740">
    <property type="entry name" value="Redoxin"/>
</dbReference>
<feature type="domain" description="Thioredoxin" evidence="1">
    <location>
        <begin position="242"/>
        <end position="398"/>
    </location>
</feature>
<dbReference type="InterPro" id="IPR050553">
    <property type="entry name" value="Thioredoxin_ResA/DsbE_sf"/>
</dbReference>
<gene>
    <name evidence="2" type="ORF">QYS49_31750</name>
</gene>
<dbReference type="KEGG" id="msaa:QYS49_31750"/>
<dbReference type="PANTHER" id="PTHR42852:SF13">
    <property type="entry name" value="PROTEIN DIPZ"/>
    <property type="match status" value="1"/>
</dbReference>
<dbReference type="PROSITE" id="PS51352">
    <property type="entry name" value="THIOREDOXIN_2"/>
    <property type="match status" value="1"/>
</dbReference>
<keyword evidence="3" id="KW-1185">Reference proteome</keyword>
<sequence>MKNLILLGLLVLLFACSPEKEKIDLSGKWIGEISMQDKTMPFEMQIQAEKDGSIKAEIINGEEEIVLDEIKKANDSLHIPLHIFDITIDVKIGNNVLAGTYTKHYEEDYVLPITFHKGENRFKSNSEKEPSDFSGKWEVTFIEPKEKDTTEAVGIFEQNGTTIKGTFLTPLGDYRYLVGIAQGNQMKLSTFDGNHAFLFEAELQSDNTLKGDFYSGKEWYESWTAFRNENAELPNPDSLTYLKKGYDNIYFSFPNLEGEKVSLTDEKYQDKVVIVQIFGTWCPNCMDETKFLTQWYDRNKDRGVEIIGLAYESKDDFDYAKSRVEKMIKKYDVKYDFLIAGTNDKEAASKTLPMLNRVISFPTMIILDKNGELVSIHTGFNGPGTGNYYDEFVKNFNSKMDSLLIE</sequence>
<proteinExistence type="predicted"/>
<protein>
    <submittedName>
        <fullName evidence="2">TlpA disulfide reductase family protein</fullName>
    </submittedName>
</protein>
<accession>A0AA51R954</accession>
<dbReference type="GO" id="GO:0016491">
    <property type="term" value="F:oxidoreductase activity"/>
    <property type="evidence" value="ECO:0007669"/>
    <property type="project" value="InterPro"/>
</dbReference>
<dbReference type="PROSITE" id="PS51257">
    <property type="entry name" value="PROKAR_LIPOPROTEIN"/>
    <property type="match status" value="1"/>
</dbReference>
<dbReference type="Pfam" id="PF08534">
    <property type="entry name" value="Redoxin"/>
    <property type="match status" value="1"/>
</dbReference>
<dbReference type="AlphaFoldDB" id="A0AA51R954"/>
<dbReference type="InterPro" id="IPR013766">
    <property type="entry name" value="Thioredoxin_domain"/>
</dbReference>
<organism evidence="2 3">
    <name type="scientific">Marivirga salinarum</name>
    <dbReference type="NCBI Taxonomy" id="3059078"/>
    <lineage>
        <taxon>Bacteria</taxon>
        <taxon>Pseudomonadati</taxon>
        <taxon>Bacteroidota</taxon>
        <taxon>Cytophagia</taxon>
        <taxon>Cytophagales</taxon>
        <taxon>Marivirgaceae</taxon>
        <taxon>Marivirga</taxon>
    </lineage>
</organism>
<dbReference type="PANTHER" id="PTHR42852">
    <property type="entry name" value="THIOL:DISULFIDE INTERCHANGE PROTEIN DSBE"/>
    <property type="match status" value="1"/>
</dbReference>
<dbReference type="EMBL" id="CP129971">
    <property type="protein sequence ID" value="WMN11912.1"/>
    <property type="molecule type" value="Genomic_DNA"/>
</dbReference>
<dbReference type="Gene3D" id="3.40.30.10">
    <property type="entry name" value="Glutaredoxin"/>
    <property type="match status" value="1"/>
</dbReference>
<dbReference type="InterPro" id="IPR036249">
    <property type="entry name" value="Thioredoxin-like_sf"/>
</dbReference>
<dbReference type="SUPFAM" id="SSF52833">
    <property type="entry name" value="Thioredoxin-like"/>
    <property type="match status" value="1"/>
</dbReference>
<dbReference type="CDD" id="cd02966">
    <property type="entry name" value="TlpA_like_family"/>
    <property type="match status" value="1"/>
</dbReference>
<dbReference type="RefSeq" id="WP_308349652.1">
    <property type="nucleotide sequence ID" value="NZ_CP129971.1"/>
</dbReference>
<name>A0AA51R954_9BACT</name>
<evidence type="ECO:0000313" key="2">
    <source>
        <dbReference type="EMBL" id="WMN11912.1"/>
    </source>
</evidence>
<dbReference type="Proteomes" id="UP001230496">
    <property type="component" value="Chromosome"/>
</dbReference>
<reference evidence="2 3" key="1">
    <citation type="submission" date="2023-08" db="EMBL/GenBank/DDBJ databases">
        <title>Comparative genomics and taxonomic characterization of three novel marine species of genus Marivirga.</title>
        <authorList>
            <person name="Muhammad N."/>
            <person name="Kim S.-G."/>
        </authorList>
    </citation>
    <scope>NUCLEOTIDE SEQUENCE [LARGE SCALE GENOMIC DNA]</scope>
    <source>
        <strain evidence="2 3">BDSF4-3</strain>
    </source>
</reference>